<sequence>MKKALFCSSRFTLLLALTTPLLAQAHGYIDAPKSRAFMCKTQENAACGAVQYEPQSVEGPKGFPAAGPADGVIAAASLPQFAELNMQTQGRWKKVALKAGQNEFSWYFAAGHMTQDWRYYITRQGWNPNQKLSRDSFELQPFCIIKGGFAPASNTHVKHSCTIPAGRSGYHVILSTWNIADTGNAFYQVIDAEIPAAAAVNPQKVLLNPFK</sequence>
<dbReference type="CDD" id="cd21177">
    <property type="entry name" value="LPMO_AA10"/>
    <property type="match status" value="1"/>
</dbReference>
<feature type="chain" id="PRO_5045138091" evidence="2">
    <location>
        <begin position="26"/>
        <end position="211"/>
    </location>
</feature>
<proteinExistence type="predicted"/>
<evidence type="ECO:0000313" key="4">
    <source>
        <dbReference type="EMBL" id="MEM4986680.1"/>
    </source>
</evidence>
<dbReference type="SUPFAM" id="SSF81296">
    <property type="entry name" value="E set domains"/>
    <property type="match status" value="1"/>
</dbReference>
<keyword evidence="4" id="KW-0503">Monooxygenase</keyword>
<dbReference type="PANTHER" id="PTHR34823">
    <property type="entry name" value="GLCNAC-BINDING PROTEIN A"/>
    <property type="match status" value="1"/>
</dbReference>
<evidence type="ECO:0000256" key="2">
    <source>
        <dbReference type="SAM" id="SignalP"/>
    </source>
</evidence>
<reference evidence="4 5" key="1">
    <citation type="submission" date="2024-02" db="EMBL/GenBank/DDBJ databases">
        <title>Draft genome sequence of Collimonas sp. strain H4R21, an effective mineral-weathering bacterial strain isolated from the beech rhizosphere.</title>
        <authorList>
            <person name="Morin E."/>
            <person name="Uroz S."/>
            <person name="Leveau J.H.J."/>
            <person name="Kumar R."/>
            <person name="Rey M.W."/>
            <person name="Pham J."/>
        </authorList>
    </citation>
    <scope>NUCLEOTIDE SEQUENCE [LARGE SCALE GENOMIC DNA]</scope>
    <source>
        <strain evidence="4 5">H4R21</strain>
    </source>
</reference>
<comment type="caution">
    <text evidence="4">The sequence shown here is derived from an EMBL/GenBank/DDBJ whole genome shotgun (WGS) entry which is preliminary data.</text>
</comment>
<evidence type="ECO:0000313" key="5">
    <source>
        <dbReference type="Proteomes" id="UP001495910"/>
    </source>
</evidence>
<evidence type="ECO:0000259" key="3">
    <source>
        <dbReference type="Pfam" id="PF03067"/>
    </source>
</evidence>
<feature type="signal peptide" evidence="2">
    <location>
        <begin position="1"/>
        <end position="25"/>
    </location>
</feature>
<dbReference type="Proteomes" id="UP001495910">
    <property type="component" value="Unassembled WGS sequence"/>
</dbReference>
<dbReference type="InterPro" id="IPR051024">
    <property type="entry name" value="GlcNAc_Chitin_IntDeg"/>
</dbReference>
<keyword evidence="5" id="KW-1185">Reference proteome</keyword>
<dbReference type="PANTHER" id="PTHR34823:SF1">
    <property type="entry name" value="CHITIN-BINDING TYPE-4 DOMAIN-CONTAINING PROTEIN"/>
    <property type="match status" value="1"/>
</dbReference>
<dbReference type="InterPro" id="IPR004302">
    <property type="entry name" value="Cellulose/chitin-bd_N"/>
</dbReference>
<organism evidence="4 5">
    <name type="scientific">Collimonas rhizosphaerae</name>
    <dbReference type="NCBI Taxonomy" id="3126357"/>
    <lineage>
        <taxon>Bacteria</taxon>
        <taxon>Pseudomonadati</taxon>
        <taxon>Pseudomonadota</taxon>
        <taxon>Betaproteobacteria</taxon>
        <taxon>Burkholderiales</taxon>
        <taxon>Oxalobacteraceae</taxon>
        <taxon>Collimonas</taxon>
    </lineage>
</organism>
<dbReference type="Pfam" id="PF03067">
    <property type="entry name" value="LPMO_10"/>
    <property type="match status" value="1"/>
</dbReference>
<accession>A0ABU9PRP0</accession>
<dbReference type="GO" id="GO:0004497">
    <property type="term" value="F:monooxygenase activity"/>
    <property type="evidence" value="ECO:0007669"/>
    <property type="project" value="UniProtKB-KW"/>
</dbReference>
<evidence type="ECO:0000256" key="1">
    <source>
        <dbReference type="ARBA" id="ARBA00022729"/>
    </source>
</evidence>
<gene>
    <name evidence="4" type="ORF">V8G57_04680</name>
</gene>
<dbReference type="Gene3D" id="2.70.50.50">
    <property type="entry name" value="chitin-binding protein cbp21"/>
    <property type="match status" value="1"/>
</dbReference>
<dbReference type="EMBL" id="JBANDC010000003">
    <property type="protein sequence ID" value="MEM4986680.1"/>
    <property type="molecule type" value="Genomic_DNA"/>
</dbReference>
<dbReference type="InterPro" id="IPR014756">
    <property type="entry name" value="Ig_E-set"/>
</dbReference>
<keyword evidence="4" id="KW-0560">Oxidoreductase</keyword>
<name>A0ABU9PRP0_9BURK</name>
<feature type="domain" description="Chitin-binding type-4" evidence="3">
    <location>
        <begin position="26"/>
        <end position="191"/>
    </location>
</feature>
<dbReference type="RefSeq" id="WP_342828386.1">
    <property type="nucleotide sequence ID" value="NZ_JBANDC010000003.1"/>
</dbReference>
<keyword evidence="1 2" id="KW-0732">Signal</keyword>
<protein>
    <submittedName>
        <fullName evidence="4">Lytic polysaccharide monooxygenase</fullName>
    </submittedName>
</protein>